<dbReference type="PaxDb" id="411470-RUMGNA_00375"/>
<protein>
    <submittedName>
        <fullName evidence="1">Uncharacterized protein</fullName>
    </submittedName>
</protein>
<accession>A7AYK9</accession>
<evidence type="ECO:0000313" key="1">
    <source>
        <dbReference type="EMBL" id="EDN79174.1"/>
    </source>
</evidence>
<sequence>MTNINKMNKKVTKRHYLTERGNTLTPPWKIRIMKLKKRKDDRKYVCKK</sequence>
<dbReference type="EMBL" id="AAYG02000004">
    <property type="protein sequence ID" value="EDN79174.1"/>
    <property type="molecule type" value="Genomic_DNA"/>
</dbReference>
<reference evidence="1 2" key="1">
    <citation type="submission" date="2007-04" db="EMBL/GenBank/DDBJ databases">
        <authorList>
            <person name="Fulton L."/>
            <person name="Clifton S."/>
            <person name="Fulton B."/>
            <person name="Xu J."/>
            <person name="Minx P."/>
            <person name="Pepin K.H."/>
            <person name="Johnson M."/>
            <person name="Thiruvilangam P."/>
            <person name="Bhonagiri V."/>
            <person name="Nash W.E."/>
            <person name="Mardis E.R."/>
            <person name="Wilson R.K."/>
        </authorList>
    </citation>
    <scope>NUCLEOTIDE SEQUENCE [LARGE SCALE GENOMIC DNA]</scope>
    <source>
        <strain evidence="1 2">ATCC 29149</strain>
    </source>
</reference>
<evidence type="ECO:0000313" key="2">
    <source>
        <dbReference type="Proteomes" id="UP000004410"/>
    </source>
</evidence>
<name>A7AYK9_MEDG7</name>
<dbReference type="Proteomes" id="UP000004410">
    <property type="component" value="Unassembled WGS sequence"/>
</dbReference>
<comment type="caution">
    <text evidence="1">The sequence shown here is derived from an EMBL/GenBank/DDBJ whole genome shotgun (WGS) entry which is preliminary data.</text>
</comment>
<organism evidence="1 2">
    <name type="scientific">Mediterraneibacter gnavus (strain ATCC 29149 / DSM 114966 / JCM 6515 / VPI C7-9)</name>
    <name type="common">Ruminococcus gnavus</name>
    <dbReference type="NCBI Taxonomy" id="411470"/>
    <lineage>
        <taxon>Bacteria</taxon>
        <taxon>Bacillati</taxon>
        <taxon>Bacillota</taxon>
        <taxon>Clostridia</taxon>
        <taxon>Lachnospirales</taxon>
        <taxon>Lachnospiraceae</taxon>
        <taxon>Mediterraneibacter</taxon>
    </lineage>
</organism>
<reference evidence="1 2" key="2">
    <citation type="submission" date="2007-06" db="EMBL/GenBank/DDBJ databases">
        <title>Draft genome sequence of Ruminococcus gnavus (ATCC 29149).</title>
        <authorList>
            <person name="Sudarsanam P."/>
            <person name="Ley R."/>
            <person name="Guruge J."/>
            <person name="Turnbaugh P.J."/>
            <person name="Mahowald M."/>
            <person name="Liep D."/>
            <person name="Gordon J."/>
        </authorList>
    </citation>
    <scope>NUCLEOTIDE SEQUENCE [LARGE SCALE GENOMIC DNA]</scope>
    <source>
        <strain evidence="1 2">ATCC 29149</strain>
    </source>
</reference>
<proteinExistence type="predicted"/>
<gene>
    <name evidence="1" type="ORF">RUMGNA_00375</name>
</gene>
<dbReference type="AlphaFoldDB" id="A7AYK9"/>